<dbReference type="RefSeq" id="WP_169756898.1">
    <property type="nucleotide sequence ID" value="NZ_JABCUO010000003.1"/>
</dbReference>
<evidence type="ECO:0000313" key="3">
    <source>
        <dbReference type="Proteomes" id="UP000578252"/>
    </source>
</evidence>
<proteinExistence type="predicted"/>
<evidence type="ECO:0000313" key="2">
    <source>
        <dbReference type="EMBL" id="NMW93461.1"/>
    </source>
</evidence>
<evidence type="ECO:0000313" key="1">
    <source>
        <dbReference type="EMBL" id="NMW64766.1"/>
    </source>
</evidence>
<dbReference type="EMBL" id="JABCUV010000007">
    <property type="protein sequence ID" value="NMW93461.1"/>
    <property type="molecule type" value="Genomic_DNA"/>
</dbReference>
<dbReference type="Gene3D" id="3.90.930.1">
    <property type="match status" value="1"/>
</dbReference>
<organism evidence="1 3">
    <name type="scientific">Mobiluncus mulieris</name>
    <dbReference type="NCBI Taxonomy" id="2052"/>
    <lineage>
        <taxon>Bacteria</taxon>
        <taxon>Bacillati</taxon>
        <taxon>Actinomycetota</taxon>
        <taxon>Actinomycetes</taxon>
        <taxon>Actinomycetales</taxon>
        <taxon>Actinomycetaceae</taxon>
        <taxon>Mobiluncus</taxon>
    </lineage>
</organism>
<sequence>MSSKWPNGIPTKKTVKQAETVLTVFFYPTGGLWRKEYRNKNGELHRTDGPALVVWHPNNQVWLHKYYFHGNLHREGGPAIIEYDENGSLERSEYYRHGCVVDPPETAMFVA</sequence>
<accession>A0A7Y0TVF8</accession>
<dbReference type="EMBL" id="JABCUR010000003">
    <property type="protein sequence ID" value="NMW64766.1"/>
    <property type="molecule type" value="Genomic_DNA"/>
</dbReference>
<dbReference type="Proteomes" id="UP000582487">
    <property type="component" value="Unassembled WGS sequence"/>
</dbReference>
<evidence type="ECO:0000313" key="4">
    <source>
        <dbReference type="Proteomes" id="UP000582487"/>
    </source>
</evidence>
<protein>
    <recommendedName>
        <fullName evidence="5">MORN repeat variant</fullName>
    </recommendedName>
</protein>
<comment type="caution">
    <text evidence="1">The sequence shown here is derived from an EMBL/GenBank/DDBJ whole genome shotgun (WGS) entry which is preliminary data.</text>
</comment>
<dbReference type="Proteomes" id="UP000578252">
    <property type="component" value="Unassembled WGS sequence"/>
</dbReference>
<evidence type="ECO:0008006" key="5">
    <source>
        <dbReference type="Google" id="ProtNLM"/>
    </source>
</evidence>
<dbReference type="AlphaFoldDB" id="A0A7Y0TVF8"/>
<reference evidence="3 4" key="1">
    <citation type="submission" date="2020-04" db="EMBL/GenBank/DDBJ databases">
        <title>Antimicrobial susceptibility and clonality of vaginal-derived multi-drug resistant Mobiluncus isolates in China.</title>
        <authorList>
            <person name="Zhang X."/>
        </authorList>
    </citation>
    <scope>NUCLEOTIDE SEQUENCE [LARGE SCALE GENOMIC DNA]</scope>
    <source>
        <strain evidence="1 3">13</strain>
        <strain evidence="2 4">7</strain>
    </source>
</reference>
<name>A0A7Y0TVF8_9ACTO</name>
<gene>
    <name evidence="2" type="ORF">HHJ74_07105</name>
    <name evidence="1" type="ORF">HHJ78_04295</name>
</gene>